<evidence type="ECO:0000259" key="3">
    <source>
        <dbReference type="Pfam" id="PF00561"/>
    </source>
</evidence>
<organism evidence="5 6">
    <name type="scientific">Streptomyces caniscabiei</name>
    <dbReference type="NCBI Taxonomy" id="2746961"/>
    <lineage>
        <taxon>Bacteria</taxon>
        <taxon>Bacillati</taxon>
        <taxon>Actinomycetota</taxon>
        <taxon>Actinomycetes</taxon>
        <taxon>Kitasatosporales</taxon>
        <taxon>Streptomycetaceae</taxon>
        <taxon>Streptomyces</taxon>
    </lineage>
</organism>
<dbReference type="InterPro" id="IPR000073">
    <property type="entry name" value="AB_hydrolase_1"/>
</dbReference>
<feature type="domain" description="AB hydrolase-1" evidence="3">
    <location>
        <begin position="166"/>
        <end position="333"/>
    </location>
</feature>
<dbReference type="GO" id="GO:0016787">
    <property type="term" value="F:hydrolase activity"/>
    <property type="evidence" value="ECO:0007669"/>
    <property type="project" value="UniProtKB-KW"/>
</dbReference>
<sequence length="582" mass="62101">MSPGTTRGTTPGRRPARRLPATLAAATAGTLLVGLAALPVHAEPAPAESGTDRPIGTVARTVGDARFEPGPCPRTADPIPDLARARCGTLTVPEKRPAAENPEQPKGPDDVKGPKGPREPKRPDEPQRPMGPRGHDELTRMRTRTRTITLAVAIMPARSSRPAPDPIVWLAGGPGDDAVSEIPMALAGNLNRDRDVIFMSQRGTYSADPELTCPNIDRFNARALGLVSNAPSTGRLHVEATRACRDSVDAEGADRSAYNDIESAADYDALRRTLGVRKWNVFGISYGTHLALNYMRLHPKGIRSVGIDGILPPSIAGGAVTWKAAREGFDGLFEACEEQPDCATRYPDLKATFLRLVSELEADPITTTVTVPVHPEPVKVVLDGANLVTWLTSATHVAAGVPRSVDELAHGNPQRIAEQLAGGKYSPQAIGRIAHGLVYGIFCSQWTPYESRADIIRGGRRAFPSFPRSMLANAPQLAWLHDDCRAWDVPPAPSSVRDVTRSDIPTLALSGGFDAQTAPSNGAYVARTLSRSTVVTVPYVAHVVFADSACAQTITTSFFARPTAPDTGCLAGLQPPRFEIAP</sequence>
<feature type="domain" description="Peptidase S33 tripeptidyl aminopeptidase-like C-terminal" evidence="4">
    <location>
        <begin position="477"/>
        <end position="568"/>
    </location>
</feature>
<evidence type="ECO:0000256" key="1">
    <source>
        <dbReference type="SAM" id="MobiDB-lite"/>
    </source>
</evidence>
<dbReference type="Pfam" id="PF00561">
    <property type="entry name" value="Abhydrolase_1"/>
    <property type="match status" value="1"/>
</dbReference>
<evidence type="ECO:0000256" key="2">
    <source>
        <dbReference type="SAM" id="SignalP"/>
    </source>
</evidence>
<protein>
    <submittedName>
        <fullName evidence="5">Alpha/beta fold hydrolase</fullName>
    </submittedName>
</protein>
<dbReference type="Pfam" id="PF08386">
    <property type="entry name" value="Abhydrolase_4"/>
    <property type="match status" value="1"/>
</dbReference>
<feature type="region of interest" description="Disordered" evidence="1">
    <location>
        <begin position="91"/>
        <end position="141"/>
    </location>
</feature>
<dbReference type="InterPro" id="IPR013595">
    <property type="entry name" value="Pept_S33_TAP-like_C"/>
</dbReference>
<reference evidence="5 6" key="1">
    <citation type="journal article" date="2023" name="Microb. Genom.">
        <title>Mesoterricola silvestris gen. nov., sp. nov., Mesoterricola sediminis sp. nov., Geothrix oryzae sp. nov., Geothrix edaphica sp. nov., Geothrix rubra sp. nov., and Geothrix limicola sp. nov., six novel members of Acidobacteriota isolated from soils.</title>
        <authorList>
            <person name="Weisberg A.J."/>
            <person name="Pearce E."/>
            <person name="Kramer C.G."/>
            <person name="Chang J.H."/>
            <person name="Clarke C.R."/>
        </authorList>
    </citation>
    <scope>NUCLEOTIDE SEQUENCE [LARGE SCALE GENOMIC DNA]</scope>
    <source>
        <strain evidence="5 6">NE20-4-1</strain>
    </source>
</reference>
<dbReference type="Proteomes" id="UP001282474">
    <property type="component" value="Unassembled WGS sequence"/>
</dbReference>
<feature type="compositionally biased region" description="Basic and acidic residues" evidence="1">
    <location>
        <begin position="106"/>
        <end position="140"/>
    </location>
</feature>
<dbReference type="EMBL" id="JARAWJ010000026">
    <property type="protein sequence ID" value="MDX3041386.1"/>
    <property type="molecule type" value="Genomic_DNA"/>
</dbReference>
<feature type="signal peptide" evidence="2">
    <location>
        <begin position="1"/>
        <end position="42"/>
    </location>
</feature>
<keyword evidence="5" id="KW-0378">Hydrolase</keyword>
<accession>A0ABU4MV71</accession>
<comment type="caution">
    <text evidence="5">The sequence shown here is derived from an EMBL/GenBank/DDBJ whole genome shotgun (WGS) entry which is preliminary data.</text>
</comment>
<feature type="chain" id="PRO_5046511493" evidence="2">
    <location>
        <begin position="43"/>
        <end position="582"/>
    </location>
</feature>
<feature type="region of interest" description="Disordered" evidence="1">
    <location>
        <begin position="62"/>
        <end position="81"/>
    </location>
</feature>
<gene>
    <name evidence="5" type="ORF">PV383_29960</name>
</gene>
<dbReference type="Gene3D" id="3.40.50.1820">
    <property type="entry name" value="alpha/beta hydrolase"/>
    <property type="match status" value="1"/>
</dbReference>
<dbReference type="InterPro" id="IPR029058">
    <property type="entry name" value="AB_hydrolase_fold"/>
</dbReference>
<dbReference type="SUPFAM" id="SSF53474">
    <property type="entry name" value="alpha/beta-Hydrolases"/>
    <property type="match status" value="1"/>
</dbReference>
<evidence type="ECO:0000313" key="6">
    <source>
        <dbReference type="Proteomes" id="UP001282474"/>
    </source>
</evidence>
<name>A0ABU4MV71_9ACTN</name>
<evidence type="ECO:0000313" key="5">
    <source>
        <dbReference type="EMBL" id="MDX3041386.1"/>
    </source>
</evidence>
<keyword evidence="2" id="KW-0732">Signal</keyword>
<keyword evidence="6" id="KW-1185">Reference proteome</keyword>
<proteinExistence type="predicted"/>
<evidence type="ECO:0000259" key="4">
    <source>
        <dbReference type="Pfam" id="PF08386"/>
    </source>
</evidence>
<dbReference type="RefSeq" id="WP_193379736.1">
    <property type="nucleotide sequence ID" value="NZ_JABXWF010000002.1"/>
</dbReference>